<dbReference type="AlphaFoldDB" id="Q6EQV3"/>
<dbReference type="Proteomes" id="UP000000763">
    <property type="component" value="Chromosome 2"/>
</dbReference>
<proteinExistence type="predicted"/>
<dbReference type="EMBL" id="AP005653">
    <property type="protein sequence ID" value="BAD28967.1"/>
    <property type="molecule type" value="Genomic_DNA"/>
</dbReference>
<feature type="region of interest" description="Disordered" evidence="1">
    <location>
        <begin position="1"/>
        <end position="46"/>
    </location>
</feature>
<evidence type="ECO:0000313" key="3">
    <source>
        <dbReference type="Proteomes" id="UP000000763"/>
    </source>
</evidence>
<evidence type="ECO:0000256" key="1">
    <source>
        <dbReference type="SAM" id="MobiDB-lite"/>
    </source>
</evidence>
<feature type="compositionally biased region" description="Basic and acidic residues" evidence="1">
    <location>
        <begin position="10"/>
        <end position="26"/>
    </location>
</feature>
<gene>
    <name evidence="2" type="primary">OSJNBb0075E08.21</name>
</gene>
<accession>Q6EQV3</accession>
<reference evidence="3" key="1">
    <citation type="journal article" date="2005" name="Nature">
        <title>The map-based sequence of the rice genome.</title>
        <authorList>
            <consortium name="International rice genome sequencing project (IRGSP)"/>
            <person name="Matsumoto T."/>
            <person name="Wu J."/>
            <person name="Kanamori H."/>
            <person name="Katayose Y."/>
            <person name="Fujisawa M."/>
            <person name="Namiki N."/>
            <person name="Mizuno H."/>
            <person name="Yamamoto K."/>
            <person name="Antonio B.A."/>
            <person name="Baba T."/>
            <person name="Sakata K."/>
            <person name="Nagamura Y."/>
            <person name="Aoki H."/>
            <person name="Arikawa K."/>
            <person name="Arita K."/>
            <person name="Bito T."/>
            <person name="Chiden Y."/>
            <person name="Fujitsuka N."/>
            <person name="Fukunaka R."/>
            <person name="Hamada M."/>
            <person name="Harada C."/>
            <person name="Hayashi A."/>
            <person name="Hijishita S."/>
            <person name="Honda M."/>
            <person name="Hosokawa S."/>
            <person name="Ichikawa Y."/>
            <person name="Idonuma A."/>
            <person name="Iijima M."/>
            <person name="Ikeda M."/>
            <person name="Ikeno M."/>
            <person name="Ito K."/>
            <person name="Ito S."/>
            <person name="Ito T."/>
            <person name="Ito Y."/>
            <person name="Ito Y."/>
            <person name="Iwabuchi A."/>
            <person name="Kamiya K."/>
            <person name="Karasawa W."/>
            <person name="Kurita K."/>
            <person name="Katagiri S."/>
            <person name="Kikuta A."/>
            <person name="Kobayashi H."/>
            <person name="Kobayashi N."/>
            <person name="Machita K."/>
            <person name="Maehara T."/>
            <person name="Masukawa M."/>
            <person name="Mizubayashi T."/>
            <person name="Mukai Y."/>
            <person name="Nagasaki H."/>
            <person name="Nagata Y."/>
            <person name="Naito S."/>
            <person name="Nakashima M."/>
            <person name="Nakama Y."/>
            <person name="Nakamichi Y."/>
            <person name="Nakamura M."/>
            <person name="Meguro A."/>
            <person name="Negishi M."/>
            <person name="Ohta I."/>
            <person name="Ohta T."/>
            <person name="Okamoto M."/>
            <person name="Ono N."/>
            <person name="Saji S."/>
            <person name="Sakaguchi M."/>
            <person name="Sakai K."/>
            <person name="Shibata M."/>
            <person name="Shimokawa T."/>
            <person name="Song J."/>
            <person name="Takazaki Y."/>
            <person name="Terasawa K."/>
            <person name="Tsugane M."/>
            <person name="Tsuji K."/>
            <person name="Ueda S."/>
            <person name="Waki K."/>
            <person name="Yamagata H."/>
            <person name="Yamamoto M."/>
            <person name="Yamamoto S."/>
            <person name="Yamane H."/>
            <person name="Yoshiki S."/>
            <person name="Yoshihara R."/>
            <person name="Yukawa K."/>
            <person name="Zhong H."/>
            <person name="Yano M."/>
            <person name="Yuan Q."/>
            <person name="Ouyang S."/>
            <person name="Liu J."/>
            <person name="Jones K.M."/>
            <person name="Gansberger K."/>
            <person name="Moffat K."/>
            <person name="Hill J."/>
            <person name="Bera J."/>
            <person name="Fadrosh D."/>
            <person name="Jin S."/>
            <person name="Johri S."/>
            <person name="Kim M."/>
            <person name="Overton L."/>
            <person name="Reardon M."/>
            <person name="Tsitrin T."/>
            <person name="Vuong H."/>
            <person name="Weaver B."/>
            <person name="Ciecko A."/>
            <person name="Tallon L."/>
            <person name="Jackson J."/>
            <person name="Pai G."/>
            <person name="Aken S.V."/>
            <person name="Utterback T."/>
            <person name="Reidmuller S."/>
            <person name="Feldblyum T."/>
            <person name="Hsiao J."/>
            <person name="Zismann V."/>
            <person name="Iobst S."/>
            <person name="de Vazeille A.R."/>
            <person name="Buell C.R."/>
            <person name="Ying K."/>
            <person name="Li Y."/>
            <person name="Lu T."/>
            <person name="Huang Y."/>
            <person name="Zhao Q."/>
            <person name="Feng Q."/>
            <person name="Zhang L."/>
            <person name="Zhu J."/>
            <person name="Weng Q."/>
            <person name="Mu J."/>
            <person name="Lu Y."/>
            <person name="Fan D."/>
            <person name="Liu Y."/>
            <person name="Guan J."/>
            <person name="Zhang Y."/>
            <person name="Yu S."/>
            <person name="Liu X."/>
            <person name="Zhang Y."/>
            <person name="Hong G."/>
            <person name="Han B."/>
            <person name="Choisne N."/>
            <person name="Demange N."/>
            <person name="Orjeda G."/>
            <person name="Samain S."/>
            <person name="Cattolico L."/>
            <person name="Pelletier E."/>
            <person name="Couloux A."/>
            <person name="Segurens B."/>
            <person name="Wincker P."/>
            <person name="D'Hont A."/>
            <person name="Scarpelli C."/>
            <person name="Weissenbach J."/>
            <person name="Salanoubat M."/>
            <person name="Quetier F."/>
            <person name="Yu Y."/>
            <person name="Kim H.R."/>
            <person name="Rambo T."/>
            <person name="Currie J."/>
            <person name="Collura K."/>
            <person name="Luo M."/>
            <person name="Yang T."/>
            <person name="Ammiraju J.S.S."/>
            <person name="Engler F."/>
            <person name="Soderlund C."/>
            <person name="Wing R.A."/>
            <person name="Palmer L.E."/>
            <person name="de la Bastide M."/>
            <person name="Spiegel L."/>
            <person name="Nascimento L."/>
            <person name="Zutavern T."/>
            <person name="O'Shaughnessy A."/>
            <person name="Dike S."/>
            <person name="Dedhia N."/>
            <person name="Preston R."/>
            <person name="Balija V."/>
            <person name="McCombie W.R."/>
            <person name="Chow T."/>
            <person name="Chen H."/>
            <person name="Chung M."/>
            <person name="Chen C."/>
            <person name="Shaw J."/>
            <person name="Wu H."/>
            <person name="Hsiao K."/>
            <person name="Chao Y."/>
            <person name="Chu M."/>
            <person name="Cheng C."/>
            <person name="Hour A."/>
            <person name="Lee P."/>
            <person name="Lin S."/>
            <person name="Lin Y."/>
            <person name="Liou J."/>
            <person name="Liu S."/>
            <person name="Hsing Y."/>
            <person name="Raghuvanshi S."/>
            <person name="Mohanty A."/>
            <person name="Bharti A.K."/>
            <person name="Gaur A."/>
            <person name="Gupta V."/>
            <person name="Kumar D."/>
            <person name="Ravi V."/>
            <person name="Vij S."/>
            <person name="Kapur A."/>
            <person name="Khurana P."/>
            <person name="Khurana P."/>
            <person name="Khurana J.P."/>
            <person name="Tyagi A.K."/>
            <person name="Gaikwad K."/>
            <person name="Singh A."/>
            <person name="Dalal V."/>
            <person name="Srivastava S."/>
            <person name="Dixit A."/>
            <person name="Pal A.K."/>
            <person name="Ghazi I.A."/>
            <person name="Yadav M."/>
            <person name="Pandit A."/>
            <person name="Bhargava A."/>
            <person name="Sureshbabu K."/>
            <person name="Batra K."/>
            <person name="Sharma T.R."/>
            <person name="Mohapatra T."/>
            <person name="Singh N.K."/>
            <person name="Messing J."/>
            <person name="Nelson A.B."/>
            <person name="Fuks G."/>
            <person name="Kavchok S."/>
            <person name="Keizer G."/>
            <person name="Linton E."/>
            <person name="Llaca V."/>
            <person name="Song R."/>
            <person name="Tanyolac B."/>
            <person name="Young S."/>
            <person name="Ho-Il K."/>
            <person name="Hahn J.H."/>
            <person name="Sangsakoo G."/>
            <person name="Vanavichit A."/>
            <person name="de Mattos Luiz.A.T."/>
            <person name="Zimmer P.D."/>
            <person name="Malone G."/>
            <person name="Dellagostin O."/>
            <person name="de Oliveira A.C."/>
            <person name="Bevan M."/>
            <person name="Bancroft I."/>
            <person name="Minx P."/>
            <person name="Cordum H."/>
            <person name="Wilson R."/>
            <person name="Cheng Z."/>
            <person name="Jin W."/>
            <person name="Jiang J."/>
            <person name="Leong S.A."/>
            <person name="Iwama H."/>
            <person name="Gojobori T."/>
            <person name="Itoh T."/>
            <person name="Niimura Y."/>
            <person name="Fujii Y."/>
            <person name="Habara T."/>
            <person name="Sakai H."/>
            <person name="Sato Y."/>
            <person name="Wilson G."/>
            <person name="Kumar K."/>
            <person name="McCouch S."/>
            <person name="Juretic N."/>
            <person name="Hoen D."/>
            <person name="Wright S."/>
            <person name="Bruskiewich R."/>
            <person name="Bureau T."/>
            <person name="Miyao A."/>
            <person name="Hirochika H."/>
            <person name="Nishikawa T."/>
            <person name="Kadowaki K."/>
            <person name="Sugiura M."/>
            <person name="Burr B."/>
            <person name="Sasaki T."/>
        </authorList>
    </citation>
    <scope>NUCLEOTIDE SEQUENCE [LARGE SCALE GENOMIC DNA]</scope>
    <source>
        <strain evidence="3">cv. Nipponbare</strain>
    </source>
</reference>
<name>Q6EQV3_ORYSJ</name>
<reference evidence="3" key="2">
    <citation type="journal article" date="2008" name="Nucleic Acids Res.">
        <title>The rice annotation project database (RAP-DB): 2008 update.</title>
        <authorList>
            <consortium name="The rice annotation project (RAP)"/>
        </authorList>
    </citation>
    <scope>GENOME REANNOTATION</scope>
    <source>
        <strain evidence="3">cv. Nipponbare</strain>
    </source>
</reference>
<sequence>MRVLHPPGARVEEPRPPVVEDKEPRHPSVAAGNSRLLQRATTRSDRHGAATIGLTIVRLLAME</sequence>
<protein>
    <submittedName>
        <fullName evidence="2">Uncharacterized protein</fullName>
    </submittedName>
</protein>
<evidence type="ECO:0000313" key="2">
    <source>
        <dbReference type="EMBL" id="BAD28967.1"/>
    </source>
</evidence>
<organism evidence="2 3">
    <name type="scientific">Oryza sativa subsp. japonica</name>
    <name type="common">Rice</name>
    <dbReference type="NCBI Taxonomy" id="39947"/>
    <lineage>
        <taxon>Eukaryota</taxon>
        <taxon>Viridiplantae</taxon>
        <taxon>Streptophyta</taxon>
        <taxon>Embryophyta</taxon>
        <taxon>Tracheophyta</taxon>
        <taxon>Spermatophyta</taxon>
        <taxon>Magnoliopsida</taxon>
        <taxon>Liliopsida</taxon>
        <taxon>Poales</taxon>
        <taxon>Poaceae</taxon>
        <taxon>BOP clade</taxon>
        <taxon>Oryzoideae</taxon>
        <taxon>Oryzeae</taxon>
        <taxon>Oryzinae</taxon>
        <taxon>Oryza</taxon>
        <taxon>Oryza sativa</taxon>
    </lineage>
</organism>